<dbReference type="EMBL" id="JH600070">
    <property type="protein sequence ID" value="EIJ43048.1"/>
    <property type="molecule type" value="Genomic_DNA"/>
</dbReference>
<feature type="transmembrane region" description="Helical" evidence="1">
    <location>
        <begin position="170"/>
        <end position="203"/>
    </location>
</feature>
<feature type="transmembrane region" description="Helical" evidence="1">
    <location>
        <begin position="70"/>
        <end position="88"/>
    </location>
</feature>
<gene>
    <name evidence="2" type="ORF">BegalDRAFT_2186</name>
</gene>
<evidence type="ECO:0000313" key="2">
    <source>
        <dbReference type="EMBL" id="EIJ43048.1"/>
    </source>
</evidence>
<proteinExistence type="predicted"/>
<protein>
    <submittedName>
        <fullName evidence="2">Uncharacterized protein family (UPF0259)</fullName>
    </submittedName>
</protein>
<dbReference type="OrthoDB" id="5574458at2"/>
<keyword evidence="1" id="KW-1133">Transmembrane helix</keyword>
<dbReference type="HOGENOM" id="CLU_1052376_0_0_6"/>
<feature type="transmembrane region" description="Helical" evidence="1">
    <location>
        <begin position="109"/>
        <end position="128"/>
    </location>
</feature>
<dbReference type="AlphaFoldDB" id="I3CHF5"/>
<name>I3CHF5_9GAMM</name>
<dbReference type="RefSeq" id="WP_002689923.1">
    <property type="nucleotide sequence ID" value="NZ_JH600070.1"/>
</dbReference>
<feature type="transmembrane region" description="Helical" evidence="1">
    <location>
        <begin position="215"/>
        <end position="238"/>
    </location>
</feature>
<keyword evidence="3" id="KW-1185">Reference proteome</keyword>
<evidence type="ECO:0000256" key="1">
    <source>
        <dbReference type="SAM" id="Phobius"/>
    </source>
</evidence>
<dbReference type="STRING" id="395493.BegalDRAFT_2186"/>
<accession>I3CHF5</accession>
<keyword evidence="1" id="KW-0812">Transmembrane</keyword>
<evidence type="ECO:0000313" key="3">
    <source>
        <dbReference type="Proteomes" id="UP000005744"/>
    </source>
</evidence>
<sequence>MLPLSTTPQTPNQLLENGIRLFIQAFPTTYPVALAVGILSMLPSLSSAAFSSENLDDVMQAMLDFTPYMPFYMGIMLVLYSILFYQLSTVIRGIQVSYREIVRASIEKLPVLFMATWIYAFILSLGFFFMVIPGIILGIALIFYIPLILFEDKGIFSGLRQSFQLVWGRWFHTALVLLLAFFMSSVLGQLLLMLLEALLYLIMPIEETSLLAILKFAYGLINALLSPFLDGVILLLLYDLKLRQAITQPTVNHIDTPKNGHFDA</sequence>
<dbReference type="Proteomes" id="UP000005744">
    <property type="component" value="Unassembled WGS sequence"/>
</dbReference>
<reference evidence="2 3" key="1">
    <citation type="submission" date="2011-11" db="EMBL/GenBank/DDBJ databases">
        <title>Improved High-Quality Draft sequence of Beggiatoa alba B18lD.</title>
        <authorList>
            <consortium name="US DOE Joint Genome Institute"/>
            <person name="Lucas S."/>
            <person name="Han J."/>
            <person name="Lapidus A."/>
            <person name="Cheng J.-F."/>
            <person name="Goodwin L."/>
            <person name="Pitluck S."/>
            <person name="Peters L."/>
            <person name="Mikhailova N."/>
            <person name="Held B."/>
            <person name="Detter J.C."/>
            <person name="Han C."/>
            <person name="Tapia R."/>
            <person name="Land M."/>
            <person name="Hauser L."/>
            <person name="Kyrpides N."/>
            <person name="Ivanova N."/>
            <person name="Pagani I."/>
            <person name="Samuel K."/>
            <person name="Teske A."/>
            <person name="Mueller J."/>
            <person name="Woyke T."/>
        </authorList>
    </citation>
    <scope>NUCLEOTIDE SEQUENCE [LARGE SCALE GENOMIC DNA]</scope>
    <source>
        <strain evidence="2 3">B18LD</strain>
    </source>
</reference>
<organism evidence="2 3">
    <name type="scientific">Beggiatoa alba B18LD</name>
    <dbReference type="NCBI Taxonomy" id="395493"/>
    <lineage>
        <taxon>Bacteria</taxon>
        <taxon>Pseudomonadati</taxon>
        <taxon>Pseudomonadota</taxon>
        <taxon>Gammaproteobacteria</taxon>
        <taxon>Thiotrichales</taxon>
        <taxon>Thiotrichaceae</taxon>
        <taxon>Beggiatoa</taxon>
    </lineage>
</organism>
<keyword evidence="1" id="KW-0472">Membrane</keyword>
<feature type="transmembrane region" description="Helical" evidence="1">
    <location>
        <begin position="134"/>
        <end position="150"/>
    </location>
</feature>
<feature type="transmembrane region" description="Helical" evidence="1">
    <location>
        <begin position="30"/>
        <end position="50"/>
    </location>
</feature>